<keyword evidence="1" id="KW-0732">Signal</keyword>
<sequence>MQRRTFLTRMALYSILGVATLNLSGCGFHLRGLGDTSLGVERLTLEAPNAPLTEEVQNALEQVGTKLDKNAPLRLTLGREETQERELGIRDAGKQDIELTLRAPFSVQRKKDGAYLIHPQQIEVFNVVDTQDSNLLARDDRLTEARQELRQRAAEQLLDRLRPLSVDSVR</sequence>
<dbReference type="PANTHER" id="PTHR38098:SF1">
    <property type="entry name" value="LPS-ASSEMBLY LIPOPROTEIN LPTE"/>
    <property type="match status" value="1"/>
</dbReference>
<evidence type="ECO:0000256" key="4">
    <source>
        <dbReference type="ARBA" id="ARBA00023237"/>
    </source>
</evidence>
<organism evidence="7 8">
    <name type="scientific">Pistricoccus aurantiacus</name>
    <dbReference type="NCBI Taxonomy" id="1883414"/>
    <lineage>
        <taxon>Bacteria</taxon>
        <taxon>Pseudomonadati</taxon>
        <taxon>Pseudomonadota</taxon>
        <taxon>Gammaproteobacteria</taxon>
        <taxon>Oceanospirillales</taxon>
        <taxon>Halomonadaceae</taxon>
        <taxon>Pistricoccus</taxon>
    </lineage>
</organism>
<dbReference type="GO" id="GO:0009279">
    <property type="term" value="C:cell outer membrane"/>
    <property type="evidence" value="ECO:0007669"/>
    <property type="project" value="UniProtKB-UniRule"/>
</dbReference>
<evidence type="ECO:0000256" key="1">
    <source>
        <dbReference type="ARBA" id="ARBA00022729"/>
    </source>
</evidence>
<dbReference type="GO" id="GO:0015920">
    <property type="term" value="P:lipopolysaccharide transport"/>
    <property type="evidence" value="ECO:0007669"/>
    <property type="project" value="TreeGrafter"/>
</dbReference>
<dbReference type="OrthoDB" id="6182244at2"/>
<dbReference type="InterPro" id="IPR007485">
    <property type="entry name" value="LPS_assembly_LptE"/>
</dbReference>
<dbReference type="Proteomes" id="UP000321272">
    <property type="component" value="Chromosome"/>
</dbReference>
<dbReference type="GO" id="GO:1990351">
    <property type="term" value="C:transporter complex"/>
    <property type="evidence" value="ECO:0007669"/>
    <property type="project" value="TreeGrafter"/>
</dbReference>
<evidence type="ECO:0000313" key="7">
    <source>
        <dbReference type="EMBL" id="QEA40366.1"/>
    </source>
</evidence>
<name>A0A5B8SUF8_9GAMM</name>
<dbReference type="GO" id="GO:0001530">
    <property type="term" value="F:lipopolysaccharide binding"/>
    <property type="evidence" value="ECO:0007669"/>
    <property type="project" value="TreeGrafter"/>
</dbReference>
<dbReference type="AlphaFoldDB" id="A0A5B8SUF8"/>
<dbReference type="KEGG" id="paur:FGL86_15635"/>
<dbReference type="HAMAP" id="MF_01186">
    <property type="entry name" value="LPS_assembly_LptE"/>
    <property type="match status" value="1"/>
</dbReference>
<evidence type="ECO:0000256" key="5">
    <source>
        <dbReference type="ARBA" id="ARBA00023288"/>
    </source>
</evidence>
<keyword evidence="2 6" id="KW-0472">Membrane</keyword>
<dbReference type="Pfam" id="PF04390">
    <property type="entry name" value="LptE"/>
    <property type="match status" value="1"/>
</dbReference>
<evidence type="ECO:0000313" key="8">
    <source>
        <dbReference type="Proteomes" id="UP000321272"/>
    </source>
</evidence>
<dbReference type="GO" id="GO:0043165">
    <property type="term" value="P:Gram-negative-bacterium-type cell outer membrane assembly"/>
    <property type="evidence" value="ECO:0007669"/>
    <property type="project" value="UniProtKB-UniRule"/>
</dbReference>
<protein>
    <recommendedName>
        <fullName evidence="6">LPS-assembly lipoprotein LptE</fullName>
    </recommendedName>
</protein>
<reference evidence="7 8" key="1">
    <citation type="submission" date="2019-06" db="EMBL/GenBank/DDBJ databases">
        <title>Genome analyses of bacteria isolated from kimchi.</title>
        <authorList>
            <person name="Lee S."/>
            <person name="Ahn S."/>
            <person name="Roh S."/>
        </authorList>
    </citation>
    <scope>NUCLEOTIDE SEQUENCE [LARGE SCALE GENOMIC DNA]</scope>
    <source>
        <strain evidence="7 8">CBA4606</strain>
    </source>
</reference>
<accession>A0A5B8SUF8</accession>
<gene>
    <name evidence="6" type="primary">lptE</name>
    <name evidence="7" type="ORF">FGL86_15635</name>
</gene>
<evidence type="ECO:0000256" key="2">
    <source>
        <dbReference type="ARBA" id="ARBA00023136"/>
    </source>
</evidence>
<dbReference type="RefSeq" id="WP_147185629.1">
    <property type="nucleotide sequence ID" value="NZ_CP042382.1"/>
</dbReference>
<keyword evidence="4 6" id="KW-0998">Cell outer membrane</keyword>
<proteinExistence type="inferred from homology"/>
<dbReference type="EMBL" id="CP042382">
    <property type="protein sequence ID" value="QEA40366.1"/>
    <property type="molecule type" value="Genomic_DNA"/>
</dbReference>
<evidence type="ECO:0000256" key="6">
    <source>
        <dbReference type="HAMAP-Rule" id="MF_01186"/>
    </source>
</evidence>
<dbReference type="Gene3D" id="3.30.160.150">
    <property type="entry name" value="Lipoprotein like domain"/>
    <property type="match status" value="1"/>
</dbReference>
<comment type="function">
    <text evidence="6">Together with LptD, is involved in the assembly of lipopolysaccharide (LPS) at the surface of the outer membrane. Required for the proper assembly of LptD. Binds LPS and may serve as the LPS recognition site at the outer membrane.</text>
</comment>
<keyword evidence="5" id="KW-0449">Lipoprotein</keyword>
<keyword evidence="3" id="KW-0564">Palmitate</keyword>
<evidence type="ECO:0000256" key="3">
    <source>
        <dbReference type="ARBA" id="ARBA00023139"/>
    </source>
</evidence>
<comment type="similarity">
    <text evidence="6">Belongs to the LptE lipoprotein family.</text>
</comment>
<comment type="subunit">
    <text evidence="6">Component of the lipopolysaccharide transport and assembly complex. Interacts with LptD.</text>
</comment>
<dbReference type="PANTHER" id="PTHR38098">
    <property type="entry name" value="LPS-ASSEMBLY LIPOPROTEIN LPTE"/>
    <property type="match status" value="1"/>
</dbReference>
<keyword evidence="8" id="KW-1185">Reference proteome</keyword>